<dbReference type="PROSITE" id="PS00292">
    <property type="entry name" value="CYCLINS"/>
    <property type="match status" value="1"/>
</dbReference>
<organism evidence="8 9">
    <name type="scientific">Saitoella complicata (strain BCRC 22490 / CBS 7301 / JCM 7358 / NBRC 10748 / NRRL Y-17804)</name>
    <dbReference type="NCBI Taxonomy" id="698492"/>
    <lineage>
        <taxon>Eukaryota</taxon>
        <taxon>Fungi</taxon>
        <taxon>Dikarya</taxon>
        <taxon>Ascomycota</taxon>
        <taxon>Taphrinomycotina</taxon>
        <taxon>Taphrinomycotina incertae sedis</taxon>
        <taxon>Saitoella</taxon>
    </lineage>
</organism>
<dbReference type="SUPFAM" id="SSF47954">
    <property type="entry name" value="Cyclin-like"/>
    <property type="match status" value="2"/>
</dbReference>
<keyword evidence="2 4" id="KW-0195">Cyclin</keyword>
<evidence type="ECO:0000256" key="4">
    <source>
        <dbReference type="RuleBase" id="RU000383"/>
    </source>
</evidence>
<dbReference type="Pfam" id="PF02984">
    <property type="entry name" value="Cyclin_C"/>
    <property type="match status" value="1"/>
</dbReference>
<evidence type="ECO:0000313" key="9">
    <source>
        <dbReference type="Proteomes" id="UP000033140"/>
    </source>
</evidence>
<evidence type="ECO:0000256" key="2">
    <source>
        <dbReference type="ARBA" id="ARBA00023127"/>
    </source>
</evidence>
<dbReference type="InterPro" id="IPR039361">
    <property type="entry name" value="Cyclin"/>
</dbReference>
<dbReference type="EMBL" id="BACD03000001">
    <property type="protein sequence ID" value="GAO45806.1"/>
    <property type="molecule type" value="Genomic_DNA"/>
</dbReference>
<dbReference type="OMA" id="CREPREL"/>
<dbReference type="PANTHER" id="PTHR10177">
    <property type="entry name" value="CYCLINS"/>
    <property type="match status" value="1"/>
</dbReference>
<dbReference type="FunFam" id="1.10.472.10:FF:000001">
    <property type="entry name" value="G2/mitotic-specific cyclin"/>
    <property type="match status" value="1"/>
</dbReference>
<reference evidence="8 9" key="2">
    <citation type="journal article" date="2014" name="J. Gen. Appl. Microbiol.">
        <title>The early diverging ascomycetous budding yeast Saitoella complicata has three histone deacetylases belonging to the Clr6, Hos2, and Rpd3 lineages.</title>
        <authorList>
            <person name="Nishida H."/>
            <person name="Matsumoto T."/>
            <person name="Kondo S."/>
            <person name="Hamamoto M."/>
            <person name="Yoshikawa H."/>
        </authorList>
    </citation>
    <scope>NUCLEOTIDE SEQUENCE [LARGE SCALE GENOMIC DNA]</scope>
    <source>
        <strain evidence="8 9">NRRL Y-17804</strain>
    </source>
</reference>
<feature type="compositionally biased region" description="Acidic residues" evidence="5">
    <location>
        <begin position="97"/>
        <end position="121"/>
    </location>
</feature>
<name>A0A0E9N7V6_SAICN</name>
<gene>
    <name evidence="8" type="ORF">G7K_0056-t1</name>
</gene>
<dbReference type="InterPro" id="IPR036915">
    <property type="entry name" value="Cyclin-like_sf"/>
</dbReference>
<dbReference type="SMART" id="SM01332">
    <property type="entry name" value="Cyclin_C"/>
    <property type="match status" value="1"/>
</dbReference>
<proteinExistence type="inferred from homology"/>
<keyword evidence="9" id="KW-1185">Reference proteome</keyword>
<sequence length="447" mass="50596">MATKNVMATKPTTTTVGLKTGAKRAALGDLSNAVKQEQQKSSIPVKAIDVARPRSSRVPLAAKTNVMVQKEEQVDVKPNLLKKSHTVQVLADASGMDLDDEEETTSAEEDLSDEDIEEDQDLSSVGEHSVGAFSGNSIALVDHSITMNIDPHMAGAFKLTHSQAAELRAVQDQFVDEHDPWDTTMVSEYSDEIFSYMKDLEMKMLPNPRYMEHQTEIEWHMRAVLVDWLVQVHARFRLLPETLYLCINYVDRFLSLKVVSLQKLQLVGAAALFVAAKYEEIQCPSVHEIVFMVDRGYTAEEVLKAERFMINMLNFELGWPGPMSFLRRISKADDYDLDTRTLAKYLMEVTLCERKFVGAPPSFVAAVAHYLARTMLGKSDEEGGIWTEAHLYYSGYTQGQLDPAVECLIDGMLRQPKVSHRSVYEKYADRKFKKASRFVEEWMKGRY</sequence>
<comment type="caution">
    <text evidence="8">The sequence shown here is derived from an EMBL/GenBank/DDBJ whole genome shotgun (WGS) entry which is preliminary data.</text>
</comment>
<reference evidence="8 9" key="1">
    <citation type="journal article" date="2011" name="J. Gen. Appl. Microbiol.">
        <title>Draft genome sequencing of the enigmatic yeast Saitoella complicata.</title>
        <authorList>
            <person name="Nishida H."/>
            <person name="Hamamoto M."/>
            <person name="Sugiyama J."/>
        </authorList>
    </citation>
    <scope>NUCLEOTIDE SEQUENCE [LARGE SCALE GENOMIC DNA]</scope>
    <source>
        <strain evidence="8 9">NRRL Y-17804</strain>
    </source>
</reference>
<keyword evidence="1" id="KW-0132">Cell division</keyword>
<dbReference type="CDD" id="cd20512">
    <property type="entry name" value="CYCLIN_CLBs_yeast_rpt2"/>
    <property type="match status" value="1"/>
</dbReference>
<feature type="region of interest" description="Disordered" evidence="5">
    <location>
        <begin position="93"/>
        <end position="128"/>
    </location>
</feature>
<feature type="domain" description="Cyclin-like" evidence="6">
    <location>
        <begin position="227"/>
        <end position="311"/>
    </location>
</feature>
<evidence type="ECO:0000256" key="5">
    <source>
        <dbReference type="SAM" id="MobiDB-lite"/>
    </source>
</evidence>
<keyword evidence="3" id="KW-0131">Cell cycle</keyword>
<dbReference type="InterPro" id="IPR048258">
    <property type="entry name" value="Cyclins_cyclin-box"/>
</dbReference>
<evidence type="ECO:0000256" key="3">
    <source>
        <dbReference type="ARBA" id="ARBA00023306"/>
    </source>
</evidence>
<dbReference type="Gene3D" id="1.10.472.10">
    <property type="entry name" value="Cyclin-like"/>
    <property type="match status" value="2"/>
</dbReference>
<reference evidence="8 9" key="3">
    <citation type="journal article" date="2015" name="Genome Announc.">
        <title>Draft Genome Sequence of the Archiascomycetous Yeast Saitoella complicata.</title>
        <authorList>
            <person name="Yamauchi K."/>
            <person name="Kondo S."/>
            <person name="Hamamoto M."/>
            <person name="Takahashi Y."/>
            <person name="Ogura Y."/>
            <person name="Hayashi T."/>
            <person name="Nishida H."/>
        </authorList>
    </citation>
    <scope>NUCLEOTIDE SEQUENCE [LARGE SCALE GENOMIC DNA]</scope>
    <source>
        <strain evidence="8 9">NRRL Y-17804</strain>
    </source>
</reference>
<dbReference type="GO" id="GO:0044772">
    <property type="term" value="P:mitotic cell cycle phase transition"/>
    <property type="evidence" value="ECO:0007669"/>
    <property type="project" value="InterPro"/>
</dbReference>
<dbReference type="InterPro" id="IPR006671">
    <property type="entry name" value="Cyclin_N"/>
</dbReference>
<evidence type="ECO:0000313" key="8">
    <source>
        <dbReference type="EMBL" id="GAO45806.1"/>
    </source>
</evidence>
<dbReference type="InterPro" id="IPR046965">
    <property type="entry name" value="Cyclin_A/B-like"/>
</dbReference>
<dbReference type="STRING" id="698492.A0A0E9N7V6"/>
<comment type="similarity">
    <text evidence="4">Belongs to the cyclin family.</text>
</comment>
<dbReference type="Proteomes" id="UP000033140">
    <property type="component" value="Unassembled WGS sequence"/>
</dbReference>
<dbReference type="InterPro" id="IPR013763">
    <property type="entry name" value="Cyclin-like_dom"/>
</dbReference>
<dbReference type="SMART" id="SM00385">
    <property type="entry name" value="CYCLIN"/>
    <property type="match status" value="2"/>
</dbReference>
<dbReference type="InterPro" id="IPR004367">
    <property type="entry name" value="Cyclin_C-dom"/>
</dbReference>
<dbReference type="AlphaFoldDB" id="A0A0E9N7V6"/>
<accession>A0A0E9N7V6</accession>
<feature type="domain" description="Cyclin C-terminal" evidence="7">
    <location>
        <begin position="320"/>
        <end position="441"/>
    </location>
</feature>
<evidence type="ECO:0000259" key="7">
    <source>
        <dbReference type="SMART" id="SM01332"/>
    </source>
</evidence>
<dbReference type="GO" id="GO:0051301">
    <property type="term" value="P:cell division"/>
    <property type="evidence" value="ECO:0007669"/>
    <property type="project" value="UniProtKB-KW"/>
</dbReference>
<protein>
    <submittedName>
        <fullName evidence="8">Uncharacterized protein</fullName>
    </submittedName>
</protein>
<dbReference type="GO" id="GO:0016538">
    <property type="term" value="F:cyclin-dependent protein serine/threonine kinase regulator activity"/>
    <property type="evidence" value="ECO:0007669"/>
    <property type="project" value="InterPro"/>
</dbReference>
<feature type="domain" description="Cyclin-like" evidence="6">
    <location>
        <begin position="324"/>
        <end position="410"/>
    </location>
</feature>
<evidence type="ECO:0000256" key="1">
    <source>
        <dbReference type="ARBA" id="ARBA00022618"/>
    </source>
</evidence>
<evidence type="ECO:0000259" key="6">
    <source>
        <dbReference type="SMART" id="SM00385"/>
    </source>
</evidence>
<dbReference type="Pfam" id="PF00134">
    <property type="entry name" value="Cyclin_N"/>
    <property type="match status" value="1"/>
</dbReference>
<dbReference type="PIRSF" id="PIRSF001771">
    <property type="entry name" value="Cyclin_A_B_D_E"/>
    <property type="match status" value="1"/>
</dbReference>